<dbReference type="InterPro" id="IPR058792">
    <property type="entry name" value="Beta-barrel_RND_2"/>
</dbReference>
<dbReference type="Gene3D" id="2.40.50.100">
    <property type="match status" value="1"/>
</dbReference>
<dbReference type="Pfam" id="PF25973">
    <property type="entry name" value="BSH_CzcB"/>
    <property type="match status" value="1"/>
</dbReference>
<dbReference type="AlphaFoldDB" id="A0A0G3XCA7"/>
<sequence length="399" mass="41285">MNYESPVTAETAEAYPADLVDENEARSRQRRRWVIIGILALIVLGGIAFLLTRGGESGAAGAGDDESQLPVISVITPGKATIQGKIEASGTLAARRPLPVGSVGEGGRVLSVPVDAGDWVSQGQVLAVIDRAVQVQQIASANANVDVAQADADLAQANLDRALQLVDRGFISKADVDRLTATRDAARARVQVARAQLGELRARTARLNIYAPASGLLLERNVEPGQTVGAGSAALFTIAKGGEMEMLAKVSEGDLARLSVGTEASVRPVGAGTDFTGQIWQLSPTIEAGNRQGTARIALSYSPELRPGGFASATINSGTVVAPMLPESAVLSDDEGSYVYVIDGENKAQRRSVRLGLVSAGGIAIAEGLSGNEQVVLRAGGFLTAGETVSPRKVDADGN</sequence>
<feature type="domain" description="YknX-like C-terminal permuted SH3-like" evidence="6">
    <location>
        <begin position="325"/>
        <end position="389"/>
    </location>
</feature>
<dbReference type="OrthoDB" id="7422354at2"/>
<dbReference type="InterPro" id="IPR006143">
    <property type="entry name" value="RND_pump_MFP"/>
</dbReference>
<evidence type="ECO:0000256" key="1">
    <source>
        <dbReference type="ARBA" id="ARBA00009477"/>
    </source>
</evidence>
<dbReference type="Gene3D" id="2.40.30.170">
    <property type="match status" value="1"/>
</dbReference>
<feature type="domain" description="CusB-like beta-barrel" evidence="4">
    <location>
        <begin position="248"/>
        <end position="317"/>
    </location>
</feature>
<dbReference type="Gene3D" id="2.40.420.20">
    <property type="match status" value="1"/>
</dbReference>
<feature type="domain" description="CzcB-like barrel-sandwich hybrid" evidence="5">
    <location>
        <begin position="106"/>
        <end position="239"/>
    </location>
</feature>
<evidence type="ECO:0000259" key="5">
    <source>
        <dbReference type="Pfam" id="PF25973"/>
    </source>
</evidence>
<dbReference type="InterPro" id="IPR058637">
    <property type="entry name" value="YknX-like_C"/>
</dbReference>
<keyword evidence="2" id="KW-0175">Coiled coil</keyword>
<dbReference type="EMBL" id="CP011805">
    <property type="protein sequence ID" value="AKM08224.1"/>
    <property type="molecule type" value="Genomic_DNA"/>
</dbReference>
<keyword evidence="3" id="KW-1133">Transmembrane helix</keyword>
<keyword evidence="3" id="KW-0472">Membrane</keyword>
<dbReference type="PATRIC" id="fig|543877.4.peg.2198"/>
<comment type="similarity">
    <text evidence="1">Belongs to the membrane fusion protein (MFP) (TC 8.A.1) family.</text>
</comment>
<dbReference type="Proteomes" id="UP000037643">
    <property type="component" value="Chromosome"/>
</dbReference>
<dbReference type="GO" id="GO:1990281">
    <property type="term" value="C:efflux pump complex"/>
    <property type="evidence" value="ECO:0007669"/>
    <property type="project" value="TreeGrafter"/>
</dbReference>
<keyword evidence="8" id="KW-1185">Reference proteome</keyword>
<dbReference type="RefSeq" id="WP_047807084.1">
    <property type="nucleotide sequence ID" value="NZ_CP011805.1"/>
</dbReference>
<proteinExistence type="inferred from homology"/>
<dbReference type="Pfam" id="PF25989">
    <property type="entry name" value="YknX_C"/>
    <property type="match status" value="1"/>
</dbReference>
<dbReference type="PANTHER" id="PTHR30469:SF15">
    <property type="entry name" value="HLYD FAMILY OF SECRETION PROTEINS"/>
    <property type="match status" value="1"/>
</dbReference>
<dbReference type="Pfam" id="PF25954">
    <property type="entry name" value="Beta-barrel_RND_2"/>
    <property type="match status" value="1"/>
</dbReference>
<dbReference type="NCBIfam" id="TIGR01730">
    <property type="entry name" value="RND_mfp"/>
    <property type="match status" value="1"/>
</dbReference>
<dbReference type="InterPro" id="IPR058647">
    <property type="entry name" value="BSH_CzcB-like"/>
</dbReference>
<dbReference type="STRING" id="543877.AM2010_2164"/>
<protein>
    <submittedName>
        <fullName evidence="7">Secretion protein HylD</fullName>
    </submittedName>
</protein>
<reference evidence="7 8" key="1">
    <citation type="submission" date="2015-06" db="EMBL/GenBank/DDBJ databases">
        <authorList>
            <person name="Kim K.M."/>
        </authorList>
    </citation>
    <scope>NUCLEOTIDE SEQUENCE [LARGE SCALE GENOMIC DNA]</scope>
    <source>
        <strain evidence="7 8">KCTC 22370</strain>
    </source>
</reference>
<feature type="coiled-coil region" evidence="2">
    <location>
        <begin position="138"/>
        <end position="203"/>
    </location>
</feature>
<gene>
    <name evidence="7" type="ORF">AM2010_2164</name>
</gene>
<dbReference type="Gene3D" id="1.10.287.470">
    <property type="entry name" value="Helix hairpin bin"/>
    <property type="match status" value="1"/>
</dbReference>
<dbReference type="GO" id="GO:0015562">
    <property type="term" value="F:efflux transmembrane transporter activity"/>
    <property type="evidence" value="ECO:0007669"/>
    <property type="project" value="TreeGrafter"/>
</dbReference>
<evidence type="ECO:0000313" key="8">
    <source>
        <dbReference type="Proteomes" id="UP000037643"/>
    </source>
</evidence>
<organism evidence="7 8">
    <name type="scientific">Pelagerythrobacter marensis</name>
    <dbReference type="NCBI Taxonomy" id="543877"/>
    <lineage>
        <taxon>Bacteria</taxon>
        <taxon>Pseudomonadati</taxon>
        <taxon>Pseudomonadota</taxon>
        <taxon>Alphaproteobacteria</taxon>
        <taxon>Sphingomonadales</taxon>
        <taxon>Erythrobacteraceae</taxon>
        <taxon>Pelagerythrobacter</taxon>
    </lineage>
</organism>
<dbReference type="KEGG" id="amx:AM2010_2164"/>
<evidence type="ECO:0000259" key="4">
    <source>
        <dbReference type="Pfam" id="PF25954"/>
    </source>
</evidence>
<evidence type="ECO:0000313" key="7">
    <source>
        <dbReference type="EMBL" id="AKM08224.1"/>
    </source>
</evidence>
<evidence type="ECO:0000259" key="6">
    <source>
        <dbReference type="Pfam" id="PF25989"/>
    </source>
</evidence>
<accession>A0A0G3XCA7</accession>
<evidence type="ECO:0000256" key="3">
    <source>
        <dbReference type="SAM" id="Phobius"/>
    </source>
</evidence>
<feature type="transmembrane region" description="Helical" evidence="3">
    <location>
        <begin position="33"/>
        <end position="51"/>
    </location>
</feature>
<name>A0A0G3XCA7_9SPHN</name>
<keyword evidence="3" id="KW-0812">Transmembrane</keyword>
<dbReference type="PANTHER" id="PTHR30469">
    <property type="entry name" value="MULTIDRUG RESISTANCE PROTEIN MDTA"/>
    <property type="match status" value="1"/>
</dbReference>
<evidence type="ECO:0000256" key="2">
    <source>
        <dbReference type="SAM" id="Coils"/>
    </source>
</evidence>
<dbReference type="SUPFAM" id="SSF111369">
    <property type="entry name" value="HlyD-like secretion proteins"/>
    <property type="match status" value="1"/>
</dbReference>